<evidence type="ECO:0000313" key="18">
    <source>
        <dbReference type="EMBL" id="GAA4469041.1"/>
    </source>
</evidence>
<dbReference type="Pfam" id="PF03331">
    <property type="entry name" value="LpxC"/>
    <property type="match status" value="2"/>
</dbReference>
<dbReference type="Gene3D" id="3.30.1700.10">
    <property type="entry name" value="lpxc deacetylase, domain 2"/>
    <property type="match status" value="1"/>
</dbReference>
<organism evidence="18 19">
    <name type="scientific">Nemorincola caseinilytica</name>
    <dbReference type="NCBI Taxonomy" id="2054315"/>
    <lineage>
        <taxon>Bacteria</taxon>
        <taxon>Pseudomonadati</taxon>
        <taxon>Bacteroidota</taxon>
        <taxon>Chitinophagia</taxon>
        <taxon>Chitinophagales</taxon>
        <taxon>Chitinophagaceae</taxon>
        <taxon>Nemorincola</taxon>
    </lineage>
</organism>
<dbReference type="PANTHER" id="PTHR33694:SF1">
    <property type="entry name" value="UDP-3-O-ACYL-N-ACETYLGLUCOSAMINE DEACETYLASE 1, MITOCHONDRIAL-RELATED"/>
    <property type="match status" value="1"/>
</dbReference>
<feature type="active site" evidence="16">
    <location>
        <position position="388"/>
    </location>
</feature>
<keyword evidence="8 15" id="KW-0479">Metal-binding</keyword>
<dbReference type="InterPro" id="IPR015870">
    <property type="entry name" value="UDP-acyl_N-AcGlcN_deAcase_N"/>
</dbReference>
<evidence type="ECO:0000256" key="13">
    <source>
        <dbReference type="ARBA" id="ARBA00024535"/>
    </source>
</evidence>
<sequence>MNEDTVIKHDSKKKAEQYHAGTSPNQHTLKNAVTLHGVGLHTGKEVTMTMRPANPGHGIRFQRIDLPEKPVVKADVDFVVDTSRGTTIEYNGARVSTIEHTMAALVGMGIDNVLIEMDGPEVPIMDGSAREFMEAIESSGIEEQEAKRIVYTIDSNIHYYDPVKKVDMLAIPANDYQVTALIDFNSPVLGTQHAVLRHITEFRTEIGPCRTFCFLHELEYLLDNNLIKGGDLNNAIVVVDKIVAPEELQRLAKVFNKQKIEVKQEGILNNVQLHFSNEPARHKLLDVIGDLALAGHSIKAHIIASRPGHATNVEFAKKIKQYIKKNKHIADIPHYDPSQQAIYDINHIVKVLPHKFPFLFVDKIIELSDNHVVGVKSVTFNEHFFQGHFPGNPVMPGVLQIEALAQTGGILALNNISDPENYDTYFLKIDKVKFKNIVRPGDTLILKMELLSPIRRGIVEMKGTTYVGNKLATEAELVAQLIRKDKK</sequence>
<evidence type="ECO:0000256" key="11">
    <source>
        <dbReference type="ARBA" id="ARBA00023098"/>
    </source>
</evidence>
<comment type="similarity">
    <text evidence="15">Belongs to the LpxC family.</text>
</comment>
<dbReference type="HAMAP" id="MF_00388">
    <property type="entry name" value="LpxC"/>
    <property type="match status" value="1"/>
</dbReference>
<evidence type="ECO:0000313" key="19">
    <source>
        <dbReference type="Proteomes" id="UP001500067"/>
    </source>
</evidence>
<keyword evidence="19" id="KW-1185">Reference proteome</keyword>
<feature type="compositionally biased region" description="Basic and acidic residues" evidence="17">
    <location>
        <begin position="1"/>
        <end position="17"/>
    </location>
</feature>
<dbReference type="EC" id="3.5.1.108" evidence="15"/>
<feature type="binding site" evidence="15">
    <location>
        <position position="100"/>
    </location>
    <ligand>
        <name>Zn(2+)</name>
        <dbReference type="ChEBI" id="CHEBI:29105"/>
    </ligand>
</feature>
<evidence type="ECO:0000256" key="17">
    <source>
        <dbReference type="SAM" id="MobiDB-lite"/>
    </source>
</evidence>
<comment type="function">
    <text evidence="14 16">Involved in unsaturated fatty acids biosynthesis. Catalyzes the dehydration of short chain beta-hydroxyacyl-ACPs and long chain saturated and unsaturated beta-hydroxyacyl-ACPs.</text>
</comment>
<dbReference type="EC" id="4.2.1.59" evidence="16"/>
<evidence type="ECO:0000256" key="3">
    <source>
        <dbReference type="ARBA" id="ARBA00004496"/>
    </source>
</evidence>
<keyword evidence="12 16" id="KW-0456">Lyase</keyword>
<evidence type="ECO:0000256" key="2">
    <source>
        <dbReference type="ARBA" id="ARBA00002923"/>
    </source>
</evidence>
<evidence type="ECO:0000256" key="8">
    <source>
        <dbReference type="ARBA" id="ARBA00022723"/>
    </source>
</evidence>
<evidence type="ECO:0000256" key="16">
    <source>
        <dbReference type="HAMAP-Rule" id="MF_00406"/>
    </source>
</evidence>
<evidence type="ECO:0000256" key="6">
    <source>
        <dbReference type="ARBA" id="ARBA00022516"/>
    </source>
</evidence>
<dbReference type="EMBL" id="BAABFA010000019">
    <property type="protein sequence ID" value="GAA4469041.1"/>
    <property type="molecule type" value="Genomic_DNA"/>
</dbReference>
<proteinExistence type="inferred from homology"/>
<evidence type="ECO:0000256" key="12">
    <source>
        <dbReference type="ARBA" id="ARBA00023239"/>
    </source>
</evidence>
<keyword evidence="5 16" id="KW-0963">Cytoplasm</keyword>
<dbReference type="RefSeq" id="WP_345084401.1">
    <property type="nucleotide sequence ID" value="NZ_BAABFA010000019.1"/>
</dbReference>
<feature type="binding site" evidence="15">
    <location>
        <position position="282"/>
    </location>
    <ligand>
        <name>Zn(2+)</name>
        <dbReference type="ChEBI" id="CHEBI:29105"/>
    </ligand>
</feature>
<dbReference type="NCBIfam" id="TIGR00325">
    <property type="entry name" value="lpxC"/>
    <property type="match status" value="1"/>
</dbReference>
<evidence type="ECO:0000256" key="5">
    <source>
        <dbReference type="ARBA" id="ARBA00022490"/>
    </source>
</evidence>
<accession>A0ABP8NP42</accession>
<dbReference type="NCBIfam" id="NF000582">
    <property type="entry name" value="PRK00006.1"/>
    <property type="match status" value="1"/>
</dbReference>
<evidence type="ECO:0000256" key="4">
    <source>
        <dbReference type="ARBA" id="ARBA00005002"/>
    </source>
</evidence>
<evidence type="ECO:0000256" key="9">
    <source>
        <dbReference type="ARBA" id="ARBA00022801"/>
    </source>
</evidence>
<comment type="pathway">
    <text evidence="4 15">Glycolipid biosynthesis; lipid IV(A) biosynthesis; lipid IV(A) from (3R)-3-hydroxytetradecanoyl-[acyl-carrier-protein] and UDP-N-acetyl-alpha-D-glucosamine: step 2/6.</text>
</comment>
<evidence type="ECO:0000256" key="10">
    <source>
        <dbReference type="ARBA" id="ARBA00022833"/>
    </source>
</evidence>
<evidence type="ECO:0000256" key="15">
    <source>
        <dbReference type="HAMAP-Rule" id="MF_00388"/>
    </source>
</evidence>
<feature type="active site" description="Proton donor" evidence="15">
    <location>
        <position position="309"/>
    </location>
</feature>
<evidence type="ECO:0000256" key="1">
    <source>
        <dbReference type="ARBA" id="ARBA00001947"/>
    </source>
</evidence>
<dbReference type="Pfam" id="PF07977">
    <property type="entry name" value="FabA"/>
    <property type="match status" value="1"/>
</dbReference>
<dbReference type="InterPro" id="IPR004463">
    <property type="entry name" value="UDP-acyl_GlcNac_deAcase"/>
</dbReference>
<keyword evidence="10 15" id="KW-0862">Zinc</keyword>
<dbReference type="InterPro" id="IPR029069">
    <property type="entry name" value="HotDog_dom_sf"/>
</dbReference>
<comment type="caution">
    <text evidence="18">The sequence shown here is derived from an EMBL/GenBank/DDBJ whole genome shotgun (WGS) entry which is preliminary data.</text>
</comment>
<dbReference type="HAMAP" id="MF_00406">
    <property type="entry name" value="FabZ"/>
    <property type="match status" value="1"/>
</dbReference>
<keyword evidence="6 15" id="KW-0444">Lipid biosynthesis</keyword>
<dbReference type="Gene3D" id="3.30.230.20">
    <property type="entry name" value="lpxc deacetylase, domain 1"/>
    <property type="match status" value="1"/>
</dbReference>
<dbReference type="InterPro" id="IPR013114">
    <property type="entry name" value="FabA_FabZ"/>
</dbReference>
<feature type="region of interest" description="Disordered" evidence="17">
    <location>
        <begin position="1"/>
        <end position="25"/>
    </location>
</feature>
<evidence type="ECO:0000256" key="7">
    <source>
        <dbReference type="ARBA" id="ARBA00022556"/>
    </source>
</evidence>
<feature type="binding site" evidence="15">
    <location>
        <position position="286"/>
    </location>
    <ligand>
        <name>Zn(2+)</name>
        <dbReference type="ChEBI" id="CHEBI:29105"/>
    </ligand>
</feature>
<dbReference type="NCBIfam" id="NF009667">
    <property type="entry name" value="PRK13188.1"/>
    <property type="match status" value="1"/>
</dbReference>
<protein>
    <recommendedName>
        <fullName evidence="15 16">Multifunctional fusion protein</fullName>
    </recommendedName>
    <domain>
        <recommendedName>
            <fullName evidence="16">3-hydroxyacyl-[acyl-carrier-protein] dehydratase FabZ</fullName>
            <ecNumber evidence="16">4.2.1.59</ecNumber>
        </recommendedName>
        <alternativeName>
            <fullName evidence="16">(3R)-hydroxymyristoyl-[acyl-carrier-protein] dehydratase</fullName>
        </alternativeName>
        <alternativeName>
            <fullName evidence="16">Beta-hydroxyacyl-ACP dehydratase</fullName>
            <shortName evidence="16">(3R)-hydroxymyristoyl-ACP dehydrase</shortName>
        </alternativeName>
    </domain>
    <domain>
        <recommendedName>
            <fullName evidence="15">UDP-3-O-acyl-N-acetylglucosamine deacetylase</fullName>
            <shortName evidence="15">UDP-3-O-acyl-GlcNAc deacetylase</shortName>
            <ecNumber evidence="15">3.5.1.108</ecNumber>
        </recommendedName>
        <alternativeName>
            <fullName evidence="15">UDP-3-O-[R-3-hydroxymyristoyl]-N-acetylglucosamine deacetylase</fullName>
        </alternativeName>
    </domain>
</protein>
<name>A0ABP8NP42_9BACT</name>
<dbReference type="Gene3D" id="3.10.129.10">
    <property type="entry name" value="Hotdog Thioesterase"/>
    <property type="match status" value="1"/>
</dbReference>
<dbReference type="PANTHER" id="PTHR33694">
    <property type="entry name" value="UDP-3-O-ACYL-N-ACETYLGLUCOSAMINE DEACETYLASE 1, MITOCHONDRIAL-RELATED"/>
    <property type="match status" value="1"/>
</dbReference>
<comment type="similarity">
    <text evidence="16">Belongs to the thioester dehydratase family. FabZ subfamily.</text>
</comment>
<dbReference type="SUPFAM" id="SSF54211">
    <property type="entry name" value="Ribosomal protein S5 domain 2-like"/>
    <property type="match status" value="2"/>
</dbReference>
<comment type="subcellular location">
    <subcellularLocation>
        <location evidence="3 16">Cytoplasm</location>
    </subcellularLocation>
</comment>
<keyword evidence="11 15" id="KW-0443">Lipid metabolism</keyword>
<dbReference type="SUPFAM" id="SSF54637">
    <property type="entry name" value="Thioesterase/thiol ester dehydrase-isomerase"/>
    <property type="match status" value="1"/>
</dbReference>
<dbReference type="InterPro" id="IPR011334">
    <property type="entry name" value="UDP-acyl_GlcNac_deAcase_C"/>
</dbReference>
<comment type="cofactor">
    <cofactor evidence="1 15">
        <name>Zn(2+)</name>
        <dbReference type="ChEBI" id="CHEBI:29105"/>
    </cofactor>
</comment>
<dbReference type="Proteomes" id="UP001500067">
    <property type="component" value="Unassembled WGS sequence"/>
</dbReference>
<comment type="catalytic activity">
    <reaction evidence="13 15">
        <text>a UDP-3-O-[(3R)-3-hydroxyacyl]-N-acetyl-alpha-D-glucosamine + H2O = a UDP-3-O-[(3R)-3-hydroxyacyl]-alpha-D-glucosamine + acetate</text>
        <dbReference type="Rhea" id="RHEA:67816"/>
        <dbReference type="ChEBI" id="CHEBI:15377"/>
        <dbReference type="ChEBI" id="CHEBI:30089"/>
        <dbReference type="ChEBI" id="CHEBI:137740"/>
        <dbReference type="ChEBI" id="CHEBI:173225"/>
        <dbReference type="EC" id="3.5.1.108"/>
    </reaction>
</comment>
<dbReference type="CDD" id="cd01288">
    <property type="entry name" value="FabZ"/>
    <property type="match status" value="1"/>
</dbReference>
<evidence type="ECO:0000256" key="14">
    <source>
        <dbReference type="ARBA" id="ARBA00025049"/>
    </source>
</evidence>
<keyword evidence="7 15" id="KW-0441">Lipid A biosynthesis</keyword>
<reference evidence="19" key="1">
    <citation type="journal article" date="2019" name="Int. J. Syst. Evol. Microbiol.">
        <title>The Global Catalogue of Microorganisms (GCM) 10K type strain sequencing project: providing services to taxonomists for standard genome sequencing and annotation.</title>
        <authorList>
            <consortium name="The Broad Institute Genomics Platform"/>
            <consortium name="The Broad Institute Genome Sequencing Center for Infectious Disease"/>
            <person name="Wu L."/>
            <person name="Ma J."/>
        </authorList>
    </citation>
    <scope>NUCLEOTIDE SEQUENCE [LARGE SCALE GENOMIC DNA]</scope>
    <source>
        <strain evidence="19">JCM 32105</strain>
    </source>
</reference>
<comment type="catalytic activity">
    <reaction evidence="16">
        <text>a (3R)-hydroxyacyl-[ACP] = a (2E)-enoyl-[ACP] + H2O</text>
        <dbReference type="Rhea" id="RHEA:13097"/>
        <dbReference type="Rhea" id="RHEA-COMP:9925"/>
        <dbReference type="Rhea" id="RHEA-COMP:9945"/>
        <dbReference type="ChEBI" id="CHEBI:15377"/>
        <dbReference type="ChEBI" id="CHEBI:78784"/>
        <dbReference type="ChEBI" id="CHEBI:78827"/>
        <dbReference type="EC" id="4.2.1.59"/>
    </reaction>
</comment>
<gene>
    <name evidence="15" type="primary">lpxC</name>
    <name evidence="16" type="synonym">fabZ</name>
    <name evidence="18" type="ORF">GCM10023093_27910</name>
</gene>
<dbReference type="InterPro" id="IPR020568">
    <property type="entry name" value="Ribosomal_Su5_D2-typ_SF"/>
</dbReference>
<comment type="function">
    <text evidence="2 15">Catalyzes the hydrolysis of UDP-3-O-myristoyl-N-acetylglucosamine to form UDP-3-O-myristoylglucosamine and acetate, the committed step in lipid A biosynthesis.</text>
</comment>
<dbReference type="InterPro" id="IPR010084">
    <property type="entry name" value="FabZ"/>
</dbReference>
<keyword evidence="9 15" id="KW-0378">Hydrolase</keyword>